<name>A0A383VFL6_TETOB</name>
<evidence type="ECO:0000313" key="2">
    <source>
        <dbReference type="EMBL" id="SZX63532.1"/>
    </source>
</evidence>
<organism evidence="2 3">
    <name type="scientific">Tetradesmus obliquus</name>
    <name type="common">Green alga</name>
    <name type="synonym">Acutodesmus obliquus</name>
    <dbReference type="NCBI Taxonomy" id="3088"/>
    <lineage>
        <taxon>Eukaryota</taxon>
        <taxon>Viridiplantae</taxon>
        <taxon>Chlorophyta</taxon>
        <taxon>core chlorophytes</taxon>
        <taxon>Chlorophyceae</taxon>
        <taxon>CS clade</taxon>
        <taxon>Sphaeropleales</taxon>
        <taxon>Scenedesmaceae</taxon>
        <taxon>Tetradesmus</taxon>
    </lineage>
</organism>
<keyword evidence="3" id="KW-1185">Reference proteome</keyword>
<dbReference type="EMBL" id="FNXT01000329">
    <property type="protein sequence ID" value="SZX63532.1"/>
    <property type="molecule type" value="Genomic_DNA"/>
</dbReference>
<sequence>MEMAEVLLRQRAESEAAAAAAAAEPAAAAAAAAAEPAAAAAAEPAAEPAAVSEPEWLNRGQLQDDHAPMPTCAGLLRNIIWRKQAGYSRLVDSSSQDQDKKTQ</sequence>
<evidence type="ECO:0000256" key="1">
    <source>
        <dbReference type="SAM" id="MobiDB-lite"/>
    </source>
</evidence>
<gene>
    <name evidence="2" type="ORF">BQ4739_LOCUS4068</name>
</gene>
<dbReference type="Proteomes" id="UP000256970">
    <property type="component" value="Unassembled WGS sequence"/>
</dbReference>
<dbReference type="AlphaFoldDB" id="A0A383VFL6"/>
<evidence type="ECO:0000313" key="3">
    <source>
        <dbReference type="Proteomes" id="UP000256970"/>
    </source>
</evidence>
<reference evidence="2 3" key="1">
    <citation type="submission" date="2016-10" db="EMBL/GenBank/DDBJ databases">
        <authorList>
            <person name="Cai Z."/>
        </authorList>
    </citation>
    <scope>NUCLEOTIDE SEQUENCE [LARGE SCALE GENOMIC DNA]</scope>
</reference>
<feature type="compositionally biased region" description="Low complexity" evidence="1">
    <location>
        <begin position="15"/>
        <end position="50"/>
    </location>
</feature>
<accession>A0A383VFL6</accession>
<protein>
    <submittedName>
        <fullName evidence="2">Uncharacterized protein</fullName>
    </submittedName>
</protein>
<feature type="region of interest" description="Disordered" evidence="1">
    <location>
        <begin position="14"/>
        <end position="68"/>
    </location>
</feature>
<proteinExistence type="predicted"/>